<gene>
    <name evidence="2" type="ORF">PAXINDRAFT_103300</name>
</gene>
<evidence type="ECO:0000256" key="1">
    <source>
        <dbReference type="SAM" id="MobiDB-lite"/>
    </source>
</evidence>
<dbReference type="EMBL" id="KN820258">
    <property type="protein sequence ID" value="KIJ06583.1"/>
    <property type="molecule type" value="Genomic_DNA"/>
</dbReference>
<dbReference type="AlphaFoldDB" id="A0A0C9T5K2"/>
<reference evidence="2 3" key="1">
    <citation type="submission" date="2014-06" db="EMBL/GenBank/DDBJ databases">
        <authorList>
            <consortium name="DOE Joint Genome Institute"/>
            <person name="Kuo A."/>
            <person name="Kohler A."/>
            <person name="Nagy L.G."/>
            <person name="Floudas D."/>
            <person name="Copeland A."/>
            <person name="Barry K.W."/>
            <person name="Cichocki N."/>
            <person name="Veneault-Fourrey C."/>
            <person name="LaButti K."/>
            <person name="Lindquist E.A."/>
            <person name="Lipzen A."/>
            <person name="Lundell T."/>
            <person name="Morin E."/>
            <person name="Murat C."/>
            <person name="Sun H."/>
            <person name="Tunlid A."/>
            <person name="Henrissat B."/>
            <person name="Grigoriev I.V."/>
            <person name="Hibbett D.S."/>
            <person name="Martin F."/>
            <person name="Nordberg H.P."/>
            <person name="Cantor M.N."/>
            <person name="Hua S.X."/>
        </authorList>
    </citation>
    <scope>NUCLEOTIDE SEQUENCE [LARGE SCALE GENOMIC DNA]</scope>
    <source>
        <strain evidence="2 3">ATCC 200175</strain>
    </source>
</reference>
<reference evidence="3" key="2">
    <citation type="submission" date="2015-01" db="EMBL/GenBank/DDBJ databases">
        <title>Evolutionary Origins and Diversification of the Mycorrhizal Mutualists.</title>
        <authorList>
            <consortium name="DOE Joint Genome Institute"/>
            <consortium name="Mycorrhizal Genomics Consortium"/>
            <person name="Kohler A."/>
            <person name="Kuo A."/>
            <person name="Nagy L.G."/>
            <person name="Floudas D."/>
            <person name="Copeland A."/>
            <person name="Barry K.W."/>
            <person name="Cichocki N."/>
            <person name="Veneault-Fourrey C."/>
            <person name="LaButti K."/>
            <person name="Lindquist E.A."/>
            <person name="Lipzen A."/>
            <person name="Lundell T."/>
            <person name="Morin E."/>
            <person name="Murat C."/>
            <person name="Riley R."/>
            <person name="Ohm R."/>
            <person name="Sun H."/>
            <person name="Tunlid A."/>
            <person name="Henrissat B."/>
            <person name="Grigoriev I.V."/>
            <person name="Hibbett D.S."/>
            <person name="Martin F."/>
        </authorList>
    </citation>
    <scope>NUCLEOTIDE SEQUENCE [LARGE SCALE GENOMIC DNA]</scope>
    <source>
        <strain evidence="3">ATCC 200175</strain>
    </source>
</reference>
<feature type="region of interest" description="Disordered" evidence="1">
    <location>
        <begin position="141"/>
        <end position="161"/>
    </location>
</feature>
<protein>
    <submittedName>
        <fullName evidence="2">Uncharacterized protein</fullName>
    </submittedName>
</protein>
<dbReference type="Proteomes" id="UP000053647">
    <property type="component" value="Unassembled WGS sequence"/>
</dbReference>
<accession>A0A0C9T5K2</accession>
<keyword evidence="3" id="KW-1185">Reference proteome</keyword>
<feature type="non-terminal residue" evidence="2">
    <location>
        <position position="191"/>
    </location>
</feature>
<sequence length="191" mass="20489">MARIPKLSCLFTPHAGNHVNLTTNCPDLMPGSCHRYRGLDHRCAASALQVTKLPYHVTQAGPSFLHQETPGGCADLATKAGWWILFPPQASIVDQENRPSQAVSETSPPRHRDVPGAFGKVAQRKPCRRCCLLQGLPGGRSVSTPTMSTHPTTAREQSMSDSTLENTIAMFPGLLQIADQGNPANGTLAAL</sequence>
<feature type="compositionally biased region" description="Polar residues" evidence="1">
    <location>
        <begin position="94"/>
        <end position="107"/>
    </location>
</feature>
<organism evidence="2 3">
    <name type="scientific">Paxillus involutus ATCC 200175</name>
    <dbReference type="NCBI Taxonomy" id="664439"/>
    <lineage>
        <taxon>Eukaryota</taxon>
        <taxon>Fungi</taxon>
        <taxon>Dikarya</taxon>
        <taxon>Basidiomycota</taxon>
        <taxon>Agaricomycotina</taxon>
        <taxon>Agaricomycetes</taxon>
        <taxon>Agaricomycetidae</taxon>
        <taxon>Boletales</taxon>
        <taxon>Paxilineae</taxon>
        <taxon>Paxillaceae</taxon>
        <taxon>Paxillus</taxon>
    </lineage>
</organism>
<feature type="region of interest" description="Disordered" evidence="1">
    <location>
        <begin position="94"/>
        <end position="114"/>
    </location>
</feature>
<evidence type="ECO:0000313" key="3">
    <source>
        <dbReference type="Proteomes" id="UP000053647"/>
    </source>
</evidence>
<evidence type="ECO:0000313" key="2">
    <source>
        <dbReference type="EMBL" id="KIJ06583.1"/>
    </source>
</evidence>
<dbReference type="HOGENOM" id="CLU_1421830_0_0_1"/>
<proteinExistence type="predicted"/>
<name>A0A0C9T5K2_PAXIN</name>